<evidence type="ECO:0000313" key="2">
    <source>
        <dbReference type="Proteomes" id="UP000489600"/>
    </source>
</evidence>
<proteinExistence type="predicted"/>
<protein>
    <submittedName>
        <fullName evidence="1">Uncharacterized protein</fullName>
    </submittedName>
</protein>
<dbReference type="EMBL" id="CABITT030000008">
    <property type="protein sequence ID" value="VVB13166.1"/>
    <property type="molecule type" value="Genomic_DNA"/>
</dbReference>
<comment type="caution">
    <text evidence="1">The sequence shown here is derived from an EMBL/GenBank/DDBJ whole genome shotgun (WGS) entry which is preliminary data.</text>
</comment>
<sequence>MLKEKTGVWCGTSTPVRFPMGLNLAGRHSAVICGIGKRLIHPSLIFCSYPVIFPGLLVRGLIPLFSPWDTILLALFQSGSGKSYY</sequence>
<keyword evidence="2" id="KW-1185">Reference proteome</keyword>
<reference evidence="1" key="1">
    <citation type="submission" date="2019-07" db="EMBL/GenBank/DDBJ databases">
        <authorList>
            <person name="Dittberner H."/>
        </authorList>
    </citation>
    <scope>NUCLEOTIDE SEQUENCE [LARGE SCALE GENOMIC DNA]</scope>
</reference>
<organism evidence="1 2">
    <name type="scientific">Arabis nemorensis</name>
    <dbReference type="NCBI Taxonomy" id="586526"/>
    <lineage>
        <taxon>Eukaryota</taxon>
        <taxon>Viridiplantae</taxon>
        <taxon>Streptophyta</taxon>
        <taxon>Embryophyta</taxon>
        <taxon>Tracheophyta</taxon>
        <taxon>Spermatophyta</taxon>
        <taxon>Magnoliopsida</taxon>
        <taxon>eudicotyledons</taxon>
        <taxon>Gunneridae</taxon>
        <taxon>Pentapetalae</taxon>
        <taxon>rosids</taxon>
        <taxon>malvids</taxon>
        <taxon>Brassicales</taxon>
        <taxon>Brassicaceae</taxon>
        <taxon>Arabideae</taxon>
        <taxon>Arabis</taxon>
    </lineage>
</organism>
<dbReference type="Proteomes" id="UP000489600">
    <property type="component" value="Unassembled WGS sequence"/>
</dbReference>
<accession>A0A565CHY6</accession>
<name>A0A565CHY6_9BRAS</name>
<evidence type="ECO:0000313" key="1">
    <source>
        <dbReference type="EMBL" id="VVB13166.1"/>
    </source>
</evidence>
<gene>
    <name evidence="1" type="ORF">ANE_LOCUS23610</name>
</gene>
<dbReference type="AlphaFoldDB" id="A0A565CHY6"/>